<dbReference type="PROSITE" id="PS50011">
    <property type="entry name" value="PROTEIN_KINASE_DOM"/>
    <property type="match status" value="1"/>
</dbReference>
<feature type="region of interest" description="Disordered" evidence="12">
    <location>
        <begin position="1"/>
        <end position="41"/>
    </location>
</feature>
<dbReference type="InterPro" id="IPR000719">
    <property type="entry name" value="Prot_kinase_dom"/>
</dbReference>
<dbReference type="CDD" id="cd14066">
    <property type="entry name" value="STKc_IRAK"/>
    <property type="match status" value="1"/>
</dbReference>
<evidence type="ECO:0000256" key="10">
    <source>
        <dbReference type="ARBA" id="ARBA00023288"/>
    </source>
</evidence>
<dbReference type="InterPro" id="IPR008271">
    <property type="entry name" value="Ser/Thr_kinase_AS"/>
</dbReference>
<dbReference type="GO" id="GO:0005886">
    <property type="term" value="C:plasma membrane"/>
    <property type="evidence" value="ECO:0007669"/>
    <property type="project" value="UniProtKB-SubCell"/>
</dbReference>
<keyword evidence="7" id="KW-0418">Kinase</keyword>
<dbReference type="EMBL" id="JBEDUW010000006">
    <property type="protein sequence ID" value="KAK9919314.1"/>
    <property type="molecule type" value="Genomic_DNA"/>
</dbReference>
<evidence type="ECO:0000256" key="5">
    <source>
        <dbReference type="ARBA" id="ARBA00022679"/>
    </source>
</evidence>
<keyword evidence="9" id="KW-0472">Membrane</keyword>
<keyword evidence="6 11" id="KW-0547">Nucleotide-binding</keyword>
<evidence type="ECO:0000256" key="9">
    <source>
        <dbReference type="ARBA" id="ARBA00023136"/>
    </source>
</evidence>
<dbReference type="SUPFAM" id="SSF56112">
    <property type="entry name" value="Protein kinase-like (PK-like)"/>
    <property type="match status" value="1"/>
</dbReference>
<evidence type="ECO:0000256" key="1">
    <source>
        <dbReference type="ARBA" id="ARBA00004193"/>
    </source>
</evidence>
<feature type="region of interest" description="Disordered" evidence="12">
    <location>
        <begin position="515"/>
        <end position="535"/>
    </location>
</feature>
<feature type="compositionally biased region" description="Basic and acidic residues" evidence="12">
    <location>
        <begin position="30"/>
        <end position="39"/>
    </location>
</feature>
<keyword evidence="15" id="KW-1185">Reference proteome</keyword>
<dbReference type="Gene3D" id="3.30.200.20">
    <property type="entry name" value="Phosphorylase Kinase, domain 1"/>
    <property type="match status" value="1"/>
</dbReference>
<sequence>MSCFPCFGSQRTKRSNSRRIDHASAAPVEQEMKKQRPAESTKANIVEIDVSQINAKSFTFRELATATKNFRQECLLGEGGFGRVYKGTLQSTGQVVAVKQLDRNGMQGNKEFLGEVLALSLLHHPNLVNLIGYCADGDQRLLVHEFIPGGTLEDRVLDNASGKKTLDWYTRIKLAYGAALGLEYLHEKASPPIIYRDFKSSNILLDEEFNPKLSDVGLAKLGRDQDKMHGPSRLMGAYGFCAPEYSRTGEVTMKSDVYSYGVILLELITGRRAIDTTRANDEQNLVAWAQPLFRDPKKFPDMADPLLNKQFPEKDLNQAVAIAAMCLQEEAAVRPFMSDVVTTLSFLSTSPPPPAPVPANPTPGSENHDGNSECVSDDEEGSDNESIRSSDNNCRHCADDNSDNEGNGKNLRQGTGKESKEWHSFGRDGSDSSGDHISTSKRNKGDQDTNSSQDKYGSVTSRSTSADSTEEGVSHSNNRVTQSEESTVTFGGISSTASSDHNLIKGYSKSLNYLDRTTSKREPKFMNVPPIQSDH</sequence>
<keyword evidence="3" id="KW-1003">Cell membrane</keyword>
<dbReference type="Pfam" id="PF00069">
    <property type="entry name" value="Pkinase"/>
    <property type="match status" value="1"/>
</dbReference>
<feature type="region of interest" description="Disordered" evidence="12">
    <location>
        <begin position="346"/>
        <end position="502"/>
    </location>
</feature>
<dbReference type="PANTHER" id="PTHR47985:SF32">
    <property type="entry name" value="RECEPTOR-LIKE KINASE LIP2"/>
    <property type="match status" value="1"/>
</dbReference>
<dbReference type="InterPro" id="IPR017441">
    <property type="entry name" value="Protein_kinase_ATP_BS"/>
</dbReference>
<gene>
    <name evidence="14" type="ORF">M0R45_027918</name>
</gene>
<evidence type="ECO:0000313" key="14">
    <source>
        <dbReference type="EMBL" id="KAK9919314.1"/>
    </source>
</evidence>
<dbReference type="FunFam" id="3.30.200.20:FF:000266">
    <property type="entry name" value="probable serine/threonine-protein kinase RLCKVII"/>
    <property type="match status" value="1"/>
</dbReference>
<evidence type="ECO:0000259" key="13">
    <source>
        <dbReference type="PROSITE" id="PS50011"/>
    </source>
</evidence>
<proteinExistence type="inferred from homology"/>
<accession>A0AAW1W3I7</accession>
<dbReference type="GO" id="GO:0005524">
    <property type="term" value="F:ATP binding"/>
    <property type="evidence" value="ECO:0007669"/>
    <property type="project" value="UniProtKB-UniRule"/>
</dbReference>
<comment type="similarity">
    <text evidence="2">Belongs to the protein kinase superfamily. Ser/Thr protein kinase family.</text>
</comment>
<name>A0AAW1W3I7_RUBAR</name>
<dbReference type="GO" id="GO:0004674">
    <property type="term" value="F:protein serine/threonine kinase activity"/>
    <property type="evidence" value="ECO:0007669"/>
    <property type="project" value="UniProtKB-KW"/>
</dbReference>
<dbReference type="Gene3D" id="1.10.510.10">
    <property type="entry name" value="Transferase(Phosphotransferase) domain 1"/>
    <property type="match status" value="1"/>
</dbReference>
<evidence type="ECO:0000256" key="12">
    <source>
        <dbReference type="SAM" id="MobiDB-lite"/>
    </source>
</evidence>
<dbReference type="PROSITE" id="PS00108">
    <property type="entry name" value="PROTEIN_KINASE_ST"/>
    <property type="match status" value="1"/>
</dbReference>
<dbReference type="FunFam" id="1.10.510.10:FF:000032">
    <property type="entry name" value="Serine/threonine-protein kinase PBS1"/>
    <property type="match status" value="1"/>
</dbReference>
<feature type="binding site" evidence="11">
    <location>
        <position position="99"/>
    </location>
    <ligand>
        <name>ATP</name>
        <dbReference type="ChEBI" id="CHEBI:30616"/>
    </ligand>
</feature>
<feature type="compositionally biased region" description="Basic and acidic residues" evidence="12">
    <location>
        <begin position="385"/>
        <end position="399"/>
    </location>
</feature>
<keyword evidence="8 11" id="KW-0067">ATP-binding</keyword>
<keyword evidence="5" id="KW-0808">Transferase</keyword>
<feature type="compositionally biased region" description="Polar residues" evidence="12">
    <location>
        <begin position="448"/>
        <end position="467"/>
    </location>
</feature>
<feature type="compositionally biased region" description="Pro residues" evidence="12">
    <location>
        <begin position="350"/>
        <end position="361"/>
    </location>
</feature>
<reference evidence="14 15" key="1">
    <citation type="journal article" date="2023" name="G3 (Bethesda)">
        <title>A chromosome-length genome assembly and annotation of blackberry (Rubus argutus, cv. 'Hillquist').</title>
        <authorList>
            <person name="Bruna T."/>
            <person name="Aryal R."/>
            <person name="Dudchenko O."/>
            <person name="Sargent D.J."/>
            <person name="Mead D."/>
            <person name="Buti M."/>
            <person name="Cavallini A."/>
            <person name="Hytonen T."/>
            <person name="Andres J."/>
            <person name="Pham M."/>
            <person name="Weisz D."/>
            <person name="Mascagni F."/>
            <person name="Usai G."/>
            <person name="Natali L."/>
            <person name="Bassil N."/>
            <person name="Fernandez G.E."/>
            <person name="Lomsadze A."/>
            <person name="Armour M."/>
            <person name="Olukolu B."/>
            <person name="Poorten T."/>
            <person name="Britton C."/>
            <person name="Davik J."/>
            <person name="Ashrafi H."/>
            <person name="Aiden E.L."/>
            <person name="Borodovsky M."/>
            <person name="Worthington M."/>
        </authorList>
    </citation>
    <scope>NUCLEOTIDE SEQUENCE [LARGE SCALE GENOMIC DNA]</scope>
    <source>
        <strain evidence="14">PI 553951</strain>
    </source>
</reference>
<evidence type="ECO:0000256" key="6">
    <source>
        <dbReference type="ARBA" id="ARBA00022741"/>
    </source>
</evidence>
<dbReference type="PANTHER" id="PTHR47985">
    <property type="entry name" value="OS07G0668900 PROTEIN"/>
    <property type="match status" value="1"/>
</dbReference>
<organism evidence="14 15">
    <name type="scientific">Rubus argutus</name>
    <name type="common">Southern blackberry</name>
    <dbReference type="NCBI Taxonomy" id="59490"/>
    <lineage>
        <taxon>Eukaryota</taxon>
        <taxon>Viridiplantae</taxon>
        <taxon>Streptophyta</taxon>
        <taxon>Embryophyta</taxon>
        <taxon>Tracheophyta</taxon>
        <taxon>Spermatophyta</taxon>
        <taxon>Magnoliopsida</taxon>
        <taxon>eudicotyledons</taxon>
        <taxon>Gunneridae</taxon>
        <taxon>Pentapetalae</taxon>
        <taxon>rosids</taxon>
        <taxon>fabids</taxon>
        <taxon>Rosales</taxon>
        <taxon>Rosaceae</taxon>
        <taxon>Rosoideae</taxon>
        <taxon>Rosoideae incertae sedis</taxon>
        <taxon>Rubus</taxon>
    </lineage>
</organism>
<feature type="compositionally biased region" description="Polar residues" evidence="12">
    <location>
        <begin position="474"/>
        <end position="501"/>
    </location>
</feature>
<dbReference type="GO" id="GO:0010183">
    <property type="term" value="P:pollen tube guidance"/>
    <property type="evidence" value="ECO:0007669"/>
    <property type="project" value="UniProtKB-ARBA"/>
</dbReference>
<dbReference type="AlphaFoldDB" id="A0AAW1W3I7"/>
<evidence type="ECO:0000256" key="8">
    <source>
        <dbReference type="ARBA" id="ARBA00022840"/>
    </source>
</evidence>
<dbReference type="Proteomes" id="UP001457282">
    <property type="component" value="Unassembled WGS sequence"/>
</dbReference>
<comment type="subcellular location">
    <subcellularLocation>
        <location evidence="1">Cell membrane</location>
        <topology evidence="1">Lipid-anchor</topology>
    </subcellularLocation>
</comment>
<evidence type="ECO:0000256" key="7">
    <source>
        <dbReference type="ARBA" id="ARBA00022777"/>
    </source>
</evidence>
<dbReference type="PROSITE" id="PS00107">
    <property type="entry name" value="PROTEIN_KINASE_ATP"/>
    <property type="match status" value="1"/>
</dbReference>
<protein>
    <recommendedName>
        <fullName evidence="13">Protein kinase domain-containing protein</fullName>
    </recommendedName>
</protein>
<feature type="compositionally biased region" description="Polar residues" evidence="12">
    <location>
        <begin position="404"/>
        <end position="413"/>
    </location>
</feature>
<evidence type="ECO:0000256" key="11">
    <source>
        <dbReference type="PROSITE-ProRule" id="PRU10141"/>
    </source>
</evidence>
<keyword evidence="10" id="KW-0449">Lipoprotein</keyword>
<dbReference type="GO" id="GO:0090404">
    <property type="term" value="C:pollen tube tip"/>
    <property type="evidence" value="ECO:0007669"/>
    <property type="project" value="UniProtKB-ARBA"/>
</dbReference>
<keyword evidence="4" id="KW-0723">Serine/threonine-protein kinase</keyword>
<evidence type="ECO:0000256" key="2">
    <source>
        <dbReference type="ARBA" id="ARBA00008684"/>
    </source>
</evidence>
<evidence type="ECO:0000256" key="3">
    <source>
        <dbReference type="ARBA" id="ARBA00022475"/>
    </source>
</evidence>
<comment type="caution">
    <text evidence="14">The sequence shown here is derived from an EMBL/GenBank/DDBJ whole genome shotgun (WGS) entry which is preliminary data.</text>
</comment>
<evidence type="ECO:0000256" key="4">
    <source>
        <dbReference type="ARBA" id="ARBA00022527"/>
    </source>
</evidence>
<feature type="compositionally biased region" description="Basic and acidic residues" evidence="12">
    <location>
        <begin position="415"/>
        <end position="434"/>
    </location>
</feature>
<feature type="domain" description="Protein kinase" evidence="13">
    <location>
        <begin position="70"/>
        <end position="347"/>
    </location>
</feature>
<dbReference type="InterPro" id="IPR011009">
    <property type="entry name" value="Kinase-like_dom_sf"/>
</dbReference>
<evidence type="ECO:0000313" key="15">
    <source>
        <dbReference type="Proteomes" id="UP001457282"/>
    </source>
</evidence>